<reference evidence="2" key="1">
    <citation type="submission" date="2023-01" db="EMBL/GenBank/DDBJ databases">
        <title>The chitinases involved in constricting ring structure development in the nematode-trapping fungus Drechslerella dactyloides.</title>
        <authorList>
            <person name="Wang R."/>
            <person name="Zhang L."/>
            <person name="Tang P."/>
            <person name="Li S."/>
            <person name="Liang L."/>
        </authorList>
    </citation>
    <scope>NUCLEOTIDE SEQUENCE</scope>
    <source>
        <strain evidence="2">YMF1.00031</strain>
    </source>
</reference>
<sequence>MSRYAEPTNFYADSSEDEASGHSSIFHASICIAEEESIHILEKGKQSWTSGSTTTLNNAITTTSTAAGASGNDRESSSEYAPTTSETRSRARLNAALTEEAFGTSVDSCATLVPNLRGVADALVDANDHDNGDDDGNCEGHRNTDTEKLIVYNTINREPLYVYARPKEPTEAPPILPGSPTQRRPDTLAEILFRQETNTMKLYAPPTSTSAPFSPNRGLTATFGITPSITPSAKILRSCDLTAAVTTTTMEDAVTRDVIFRKQIMEQIAVLTIPVNFRSPAYGRYYWRSSVVFPYRTTGRQMAE</sequence>
<proteinExistence type="predicted"/>
<name>A0AAD6J625_DREDA</name>
<evidence type="ECO:0000256" key="1">
    <source>
        <dbReference type="SAM" id="MobiDB-lite"/>
    </source>
</evidence>
<accession>A0AAD6J625</accession>
<evidence type="ECO:0000313" key="2">
    <source>
        <dbReference type="EMBL" id="KAJ6262782.1"/>
    </source>
</evidence>
<dbReference type="AlphaFoldDB" id="A0AAD6J625"/>
<evidence type="ECO:0000313" key="3">
    <source>
        <dbReference type="Proteomes" id="UP001221413"/>
    </source>
</evidence>
<organism evidence="2 3">
    <name type="scientific">Drechslerella dactyloides</name>
    <name type="common">Nematode-trapping fungus</name>
    <name type="synonym">Arthrobotrys dactyloides</name>
    <dbReference type="NCBI Taxonomy" id="74499"/>
    <lineage>
        <taxon>Eukaryota</taxon>
        <taxon>Fungi</taxon>
        <taxon>Dikarya</taxon>
        <taxon>Ascomycota</taxon>
        <taxon>Pezizomycotina</taxon>
        <taxon>Orbiliomycetes</taxon>
        <taxon>Orbiliales</taxon>
        <taxon>Orbiliaceae</taxon>
        <taxon>Drechslerella</taxon>
    </lineage>
</organism>
<dbReference type="EMBL" id="JAQGDS010000002">
    <property type="protein sequence ID" value="KAJ6262782.1"/>
    <property type="molecule type" value="Genomic_DNA"/>
</dbReference>
<protein>
    <submittedName>
        <fullName evidence="2">Uncharacterized protein</fullName>
    </submittedName>
</protein>
<dbReference type="Proteomes" id="UP001221413">
    <property type="component" value="Unassembled WGS sequence"/>
</dbReference>
<comment type="caution">
    <text evidence="2">The sequence shown here is derived from an EMBL/GenBank/DDBJ whole genome shotgun (WGS) entry which is preliminary data.</text>
</comment>
<keyword evidence="3" id="KW-1185">Reference proteome</keyword>
<gene>
    <name evidence="2" type="ORF">Dda_1339</name>
</gene>
<feature type="region of interest" description="Disordered" evidence="1">
    <location>
        <begin position="63"/>
        <end position="89"/>
    </location>
</feature>